<evidence type="ECO:0000256" key="1">
    <source>
        <dbReference type="SAM" id="MobiDB-lite"/>
    </source>
</evidence>
<reference evidence="2" key="1">
    <citation type="submission" date="2022-10" db="EMBL/GenBank/DDBJ databases">
        <title>Culturing micro-colonial fungi from biological soil crusts in the Mojave desert and describing Neophaeococcomyces mojavensis, and introducing the new genera and species Taxawa tesnikishii.</title>
        <authorList>
            <person name="Kurbessoian T."/>
            <person name="Stajich J.E."/>
        </authorList>
    </citation>
    <scope>NUCLEOTIDE SEQUENCE</scope>
    <source>
        <strain evidence="2">TK_35</strain>
    </source>
</reference>
<keyword evidence="3" id="KW-1185">Reference proteome</keyword>
<gene>
    <name evidence="2" type="ORF">H2204_015130</name>
</gene>
<name>A0AA39CL22_9EURO</name>
<protein>
    <submittedName>
        <fullName evidence="2">Uncharacterized protein</fullName>
    </submittedName>
</protein>
<dbReference type="EMBL" id="JAPDRN010000219">
    <property type="protein sequence ID" value="KAJ9611871.1"/>
    <property type="molecule type" value="Genomic_DNA"/>
</dbReference>
<dbReference type="Proteomes" id="UP001172681">
    <property type="component" value="Unassembled WGS sequence"/>
</dbReference>
<feature type="compositionally biased region" description="Polar residues" evidence="1">
    <location>
        <begin position="1"/>
        <end position="15"/>
    </location>
</feature>
<sequence>NFAHNSKASTLSNPTVGDESLDVVTESRFEDIPGKRTQPRTVDGPQLNFRSIESRGSQVSTENLSAELRKASIPHILNNWKF</sequence>
<dbReference type="AlphaFoldDB" id="A0AA39CL22"/>
<feature type="region of interest" description="Disordered" evidence="1">
    <location>
        <begin position="1"/>
        <end position="20"/>
    </location>
</feature>
<evidence type="ECO:0000313" key="3">
    <source>
        <dbReference type="Proteomes" id="UP001172681"/>
    </source>
</evidence>
<feature type="compositionally biased region" description="Polar residues" evidence="1">
    <location>
        <begin position="48"/>
        <end position="58"/>
    </location>
</feature>
<feature type="non-terminal residue" evidence="2">
    <location>
        <position position="1"/>
    </location>
</feature>
<comment type="caution">
    <text evidence="2">The sequence shown here is derived from an EMBL/GenBank/DDBJ whole genome shotgun (WGS) entry which is preliminary data.</text>
</comment>
<proteinExistence type="predicted"/>
<feature type="region of interest" description="Disordered" evidence="1">
    <location>
        <begin position="30"/>
        <end position="58"/>
    </location>
</feature>
<organism evidence="2 3">
    <name type="scientific">Knufia peltigerae</name>
    <dbReference type="NCBI Taxonomy" id="1002370"/>
    <lineage>
        <taxon>Eukaryota</taxon>
        <taxon>Fungi</taxon>
        <taxon>Dikarya</taxon>
        <taxon>Ascomycota</taxon>
        <taxon>Pezizomycotina</taxon>
        <taxon>Eurotiomycetes</taxon>
        <taxon>Chaetothyriomycetidae</taxon>
        <taxon>Chaetothyriales</taxon>
        <taxon>Trichomeriaceae</taxon>
        <taxon>Knufia</taxon>
    </lineage>
</organism>
<accession>A0AA39CL22</accession>
<evidence type="ECO:0000313" key="2">
    <source>
        <dbReference type="EMBL" id="KAJ9611871.1"/>
    </source>
</evidence>